<dbReference type="PANTHER" id="PTHR30606">
    <property type="entry name" value="LIPID A BIOSYNTHESIS LAUROYL ACYLTRANSFERASE"/>
    <property type="match status" value="1"/>
</dbReference>
<sequence>MQFLVYILLYPILWLISILPNRLFYFFSDFICFIVYRIIRYRIKTVRNNIAIALPHLNGKERLEIEKKSYQHLCDLFLEMIKTLTISEEEMDKRFVITNIELPKEYEKKGKSIALMTGHYASYEWSISMNKHFTHRAFAIYKKIANPYFDKLVRAIRSKFGASLITTKETIPTIEKNHQNNLLSIYGFASDQSPKSSRAFHWGTFFGIETPLQTGAEMLAKKYDMTMLYLKIKKVKRGYYEASFEELTENPNQFPDFEITDLFMKKLEAQILEAPEYYLWSHKRFKVKK</sequence>
<keyword evidence="9" id="KW-1185">Reference proteome</keyword>
<gene>
    <name evidence="8" type="ORF">M0M57_14680</name>
</gene>
<dbReference type="CDD" id="cd07984">
    <property type="entry name" value="LPLAT_LABLAT-like"/>
    <property type="match status" value="1"/>
</dbReference>
<dbReference type="EMBL" id="CP096205">
    <property type="protein sequence ID" value="UPQ78851.1"/>
    <property type="molecule type" value="Genomic_DNA"/>
</dbReference>
<dbReference type="InterPro" id="IPR004960">
    <property type="entry name" value="LipA_acyltrans"/>
</dbReference>
<keyword evidence="3" id="KW-0997">Cell inner membrane</keyword>
<dbReference type="PANTHER" id="PTHR30606:SF10">
    <property type="entry name" value="PHOSPHATIDYLINOSITOL MANNOSIDE ACYLTRANSFERASE"/>
    <property type="match status" value="1"/>
</dbReference>
<keyword evidence="2" id="KW-1003">Cell membrane</keyword>
<dbReference type="RefSeq" id="WP_248433817.1">
    <property type="nucleotide sequence ID" value="NZ_CP096205.1"/>
</dbReference>
<dbReference type="GO" id="GO:0016746">
    <property type="term" value="F:acyltransferase activity"/>
    <property type="evidence" value="ECO:0007669"/>
    <property type="project" value="UniProtKB-KW"/>
</dbReference>
<accession>A0ABY4KEW6</accession>
<keyword evidence="7" id="KW-0812">Transmembrane</keyword>
<dbReference type="Proteomes" id="UP000830583">
    <property type="component" value="Chromosome"/>
</dbReference>
<evidence type="ECO:0000256" key="2">
    <source>
        <dbReference type="ARBA" id="ARBA00022475"/>
    </source>
</evidence>
<protein>
    <submittedName>
        <fullName evidence="8">Lysophospholipid acyltransferase family protein</fullName>
    </submittedName>
</protein>
<keyword evidence="4" id="KW-0808">Transferase</keyword>
<evidence type="ECO:0000313" key="8">
    <source>
        <dbReference type="EMBL" id="UPQ78851.1"/>
    </source>
</evidence>
<evidence type="ECO:0000256" key="7">
    <source>
        <dbReference type="SAM" id="Phobius"/>
    </source>
</evidence>
<name>A0ABY4KEW6_9FLAO</name>
<keyword evidence="6 8" id="KW-0012">Acyltransferase</keyword>
<keyword evidence="7" id="KW-1133">Transmembrane helix</keyword>
<dbReference type="Pfam" id="PF03279">
    <property type="entry name" value="Lip_A_acyltrans"/>
    <property type="match status" value="1"/>
</dbReference>
<keyword evidence="5 7" id="KW-0472">Membrane</keyword>
<evidence type="ECO:0000256" key="6">
    <source>
        <dbReference type="ARBA" id="ARBA00023315"/>
    </source>
</evidence>
<evidence type="ECO:0000256" key="5">
    <source>
        <dbReference type="ARBA" id="ARBA00023136"/>
    </source>
</evidence>
<evidence type="ECO:0000256" key="1">
    <source>
        <dbReference type="ARBA" id="ARBA00004533"/>
    </source>
</evidence>
<evidence type="ECO:0000256" key="3">
    <source>
        <dbReference type="ARBA" id="ARBA00022519"/>
    </source>
</evidence>
<proteinExistence type="predicted"/>
<evidence type="ECO:0000313" key="9">
    <source>
        <dbReference type="Proteomes" id="UP000830583"/>
    </source>
</evidence>
<comment type="subcellular location">
    <subcellularLocation>
        <location evidence="1">Cell inner membrane</location>
    </subcellularLocation>
</comment>
<evidence type="ECO:0000256" key="4">
    <source>
        <dbReference type="ARBA" id="ARBA00022679"/>
    </source>
</evidence>
<reference evidence="8" key="1">
    <citation type="submission" date="2022-04" db="EMBL/GenBank/DDBJ databases">
        <title>Consumption of N2O by Flavobacterium azooxidireducens sp. nov. isolated from Decomposing Leaf Litter of Phragmites australis (Cav.).</title>
        <authorList>
            <person name="Behrendt U."/>
            <person name="Spanner T."/>
            <person name="Augustin J."/>
            <person name="Horn M.A."/>
            <person name="Kolb S."/>
            <person name="Ulrich A."/>
        </authorList>
    </citation>
    <scope>NUCLEOTIDE SEQUENCE</scope>
    <source>
        <strain evidence="8">IGB 4-14</strain>
    </source>
</reference>
<feature type="transmembrane region" description="Helical" evidence="7">
    <location>
        <begin position="12"/>
        <end position="39"/>
    </location>
</feature>
<organism evidence="8 9">
    <name type="scientific">Flavobacterium azooxidireducens</name>
    <dbReference type="NCBI Taxonomy" id="1871076"/>
    <lineage>
        <taxon>Bacteria</taxon>
        <taxon>Pseudomonadati</taxon>
        <taxon>Bacteroidota</taxon>
        <taxon>Flavobacteriia</taxon>
        <taxon>Flavobacteriales</taxon>
        <taxon>Flavobacteriaceae</taxon>
        <taxon>Flavobacterium</taxon>
    </lineage>
</organism>